<evidence type="ECO:0000256" key="4">
    <source>
        <dbReference type="ARBA" id="ARBA00022798"/>
    </source>
</evidence>
<dbReference type="GO" id="GO:0008889">
    <property type="term" value="F:glycerophosphodiester phosphodiesterase activity"/>
    <property type="evidence" value="ECO:0007669"/>
    <property type="project" value="UniProtKB-EC"/>
</dbReference>
<dbReference type="SUPFAM" id="SSF51695">
    <property type="entry name" value="PLC-like phosphodiesterases"/>
    <property type="match status" value="1"/>
</dbReference>
<dbReference type="PANTHER" id="PTHR43620:SF7">
    <property type="entry name" value="GLYCEROPHOSPHODIESTER PHOSPHODIESTERASE GDPD5-RELATED"/>
    <property type="match status" value="1"/>
</dbReference>
<dbReference type="KEGG" id="orz:FNH13_12170"/>
<dbReference type="Pfam" id="PF03009">
    <property type="entry name" value="GDPD"/>
    <property type="match status" value="1"/>
</dbReference>
<evidence type="ECO:0000256" key="1">
    <source>
        <dbReference type="ARBA" id="ARBA00007277"/>
    </source>
</evidence>
<organism evidence="8 9">
    <name type="scientific">Ornithinimicrobium ciconiae</name>
    <dbReference type="NCBI Taxonomy" id="2594265"/>
    <lineage>
        <taxon>Bacteria</taxon>
        <taxon>Bacillati</taxon>
        <taxon>Actinomycetota</taxon>
        <taxon>Actinomycetes</taxon>
        <taxon>Micrococcales</taxon>
        <taxon>Ornithinimicrobiaceae</taxon>
        <taxon>Ornithinimicrobium</taxon>
    </lineage>
</organism>
<evidence type="ECO:0000256" key="5">
    <source>
        <dbReference type="ARBA" id="ARBA00022801"/>
    </source>
</evidence>
<dbReference type="Gene3D" id="3.20.20.190">
    <property type="entry name" value="Phosphatidylinositol (PI) phosphodiesterase"/>
    <property type="match status" value="1"/>
</dbReference>
<proteinExistence type="inferred from homology"/>
<dbReference type="CDD" id="cd08602">
    <property type="entry name" value="GDPD_ScGlpQ1_like"/>
    <property type="match status" value="1"/>
</dbReference>
<sequence>MCLTWGPGTRFRRRARLVAEPLLIAHRGASGARPEHTLEAYELAARWGADYLEPDLVATADGQLVARHENEISATTDIAERAEFADRRGTKVIDGVEVAGWFTEDLTLAELRTLRCRERLPALRPDNTAYDGQFTVPTLGEILDLRSRLSEELGRKIGLYPETKHPTYFRGIGLPLEEPLVAALTAAGLNRRDAPVFVQSFELGNLIALRRDLGLAVPTIFLAAEEGAPYDLESSGDPRTFADLLTPAGLAELARWVSGIGPHKDLVIGRSEDGSLAGPTPLVARAHAAGLAVHPWTFRRENEFLPTDLRQGTDPGAAGDVVAEIRAHLAAGVDGFFTDHPDLGVLARG</sequence>
<keyword evidence="3" id="KW-0732">Signal</keyword>
<comment type="catalytic activity">
    <reaction evidence="6">
        <text>a sn-glycero-3-phosphodiester + H2O = an alcohol + sn-glycerol 3-phosphate + H(+)</text>
        <dbReference type="Rhea" id="RHEA:12969"/>
        <dbReference type="ChEBI" id="CHEBI:15377"/>
        <dbReference type="ChEBI" id="CHEBI:15378"/>
        <dbReference type="ChEBI" id="CHEBI:30879"/>
        <dbReference type="ChEBI" id="CHEBI:57597"/>
        <dbReference type="ChEBI" id="CHEBI:83408"/>
        <dbReference type="EC" id="3.1.4.46"/>
    </reaction>
</comment>
<protein>
    <recommendedName>
        <fullName evidence="2">glycerophosphodiester phosphodiesterase</fullName>
        <ecNumber evidence="2">3.1.4.46</ecNumber>
    </recommendedName>
</protein>
<name>A0A516GBT0_9MICO</name>
<dbReference type="GO" id="GO:0042597">
    <property type="term" value="C:periplasmic space"/>
    <property type="evidence" value="ECO:0007669"/>
    <property type="project" value="TreeGrafter"/>
</dbReference>
<dbReference type="InterPro" id="IPR030395">
    <property type="entry name" value="GP_PDE_dom"/>
</dbReference>
<keyword evidence="4" id="KW-0319">Glycerol metabolism</keyword>
<dbReference type="Proteomes" id="UP000315395">
    <property type="component" value="Chromosome"/>
</dbReference>
<gene>
    <name evidence="8" type="ORF">FNH13_12170</name>
</gene>
<dbReference type="EMBL" id="CP041616">
    <property type="protein sequence ID" value="QDO88985.1"/>
    <property type="molecule type" value="Genomic_DNA"/>
</dbReference>
<evidence type="ECO:0000256" key="6">
    <source>
        <dbReference type="ARBA" id="ARBA00047512"/>
    </source>
</evidence>
<keyword evidence="5" id="KW-0378">Hydrolase</keyword>
<keyword evidence="9" id="KW-1185">Reference proteome</keyword>
<evidence type="ECO:0000256" key="3">
    <source>
        <dbReference type="ARBA" id="ARBA00022729"/>
    </source>
</evidence>
<dbReference type="PANTHER" id="PTHR43620">
    <property type="entry name" value="GLYCEROPHOSPHORYL DIESTER PHOSPHODIESTERASE"/>
    <property type="match status" value="1"/>
</dbReference>
<comment type="similarity">
    <text evidence="1">Belongs to the glycerophosphoryl diester phosphodiesterase family.</text>
</comment>
<dbReference type="AlphaFoldDB" id="A0A516GBT0"/>
<evidence type="ECO:0000259" key="7">
    <source>
        <dbReference type="PROSITE" id="PS51704"/>
    </source>
</evidence>
<dbReference type="PROSITE" id="PS51704">
    <property type="entry name" value="GP_PDE"/>
    <property type="match status" value="1"/>
</dbReference>
<evidence type="ECO:0000313" key="8">
    <source>
        <dbReference type="EMBL" id="QDO88985.1"/>
    </source>
</evidence>
<evidence type="ECO:0000313" key="9">
    <source>
        <dbReference type="Proteomes" id="UP000315395"/>
    </source>
</evidence>
<dbReference type="GO" id="GO:0006071">
    <property type="term" value="P:glycerol metabolic process"/>
    <property type="evidence" value="ECO:0007669"/>
    <property type="project" value="UniProtKB-KW"/>
</dbReference>
<reference evidence="8 9" key="1">
    <citation type="submission" date="2019-07" db="EMBL/GenBank/DDBJ databases">
        <title>complete genome sequencing of Ornithinimicrobium sp. H23M54.</title>
        <authorList>
            <person name="Bae J.-W."/>
            <person name="Lee S.-Y."/>
        </authorList>
    </citation>
    <scope>NUCLEOTIDE SEQUENCE [LARGE SCALE GENOMIC DNA]</scope>
    <source>
        <strain evidence="8 9">H23M54</strain>
    </source>
</reference>
<dbReference type="InterPro" id="IPR017946">
    <property type="entry name" value="PLC-like_Pdiesterase_TIM-brl"/>
</dbReference>
<accession>A0A516GBT0</accession>
<dbReference type="GO" id="GO:0006629">
    <property type="term" value="P:lipid metabolic process"/>
    <property type="evidence" value="ECO:0007669"/>
    <property type="project" value="InterPro"/>
</dbReference>
<feature type="domain" description="GP-PDE" evidence="7">
    <location>
        <begin position="21"/>
        <end position="348"/>
    </location>
</feature>
<dbReference type="EC" id="3.1.4.46" evidence="2"/>
<dbReference type="OrthoDB" id="9758957at2"/>
<evidence type="ECO:0000256" key="2">
    <source>
        <dbReference type="ARBA" id="ARBA00012247"/>
    </source>
</evidence>